<evidence type="ECO:0000313" key="1">
    <source>
        <dbReference type="EMBL" id="MBA0794794.1"/>
    </source>
</evidence>
<proteinExistence type="predicted"/>
<comment type="caution">
    <text evidence="1">The sequence shown here is derived from an EMBL/GenBank/DDBJ whole genome shotgun (WGS) entry which is preliminary data.</text>
</comment>
<dbReference type="AlphaFoldDB" id="A0A7J9GCE3"/>
<dbReference type="EMBL" id="JABFAD010000003">
    <property type="protein sequence ID" value="MBA0794794.1"/>
    <property type="molecule type" value="Genomic_DNA"/>
</dbReference>
<dbReference type="OrthoDB" id="982839at2759"/>
<protein>
    <submittedName>
        <fullName evidence="1">Uncharacterized protein</fullName>
    </submittedName>
</protein>
<accession>A0A7J9GCE3</accession>
<gene>
    <name evidence="1" type="ORF">Gohar_019088</name>
</gene>
<keyword evidence="2" id="KW-1185">Reference proteome</keyword>
<name>A0A7J9GCE3_9ROSI</name>
<organism evidence="1 2">
    <name type="scientific">Gossypium harknessii</name>
    <dbReference type="NCBI Taxonomy" id="34285"/>
    <lineage>
        <taxon>Eukaryota</taxon>
        <taxon>Viridiplantae</taxon>
        <taxon>Streptophyta</taxon>
        <taxon>Embryophyta</taxon>
        <taxon>Tracheophyta</taxon>
        <taxon>Spermatophyta</taxon>
        <taxon>Magnoliopsida</taxon>
        <taxon>eudicotyledons</taxon>
        <taxon>Gunneridae</taxon>
        <taxon>Pentapetalae</taxon>
        <taxon>rosids</taxon>
        <taxon>malvids</taxon>
        <taxon>Malvales</taxon>
        <taxon>Malvaceae</taxon>
        <taxon>Malvoideae</taxon>
        <taxon>Gossypium</taxon>
    </lineage>
</organism>
<reference evidence="1 2" key="1">
    <citation type="journal article" date="2019" name="Genome Biol. Evol.">
        <title>Insights into the evolution of the New World diploid cottons (Gossypium, subgenus Houzingenia) based on genome sequencing.</title>
        <authorList>
            <person name="Grover C.E."/>
            <person name="Arick M.A. 2nd"/>
            <person name="Thrash A."/>
            <person name="Conover J.L."/>
            <person name="Sanders W.S."/>
            <person name="Peterson D.G."/>
            <person name="Frelichowski J.E."/>
            <person name="Scheffler J.A."/>
            <person name="Scheffler B.E."/>
            <person name="Wendel J.F."/>
        </authorList>
    </citation>
    <scope>NUCLEOTIDE SEQUENCE [LARGE SCALE GENOMIC DNA]</scope>
    <source>
        <strain evidence="1">0</strain>
        <tissue evidence="1">Leaf</tissue>
    </source>
</reference>
<evidence type="ECO:0000313" key="2">
    <source>
        <dbReference type="Proteomes" id="UP000593560"/>
    </source>
</evidence>
<dbReference type="Proteomes" id="UP000593560">
    <property type="component" value="Unassembled WGS sequence"/>
</dbReference>
<feature type="non-terminal residue" evidence="1">
    <location>
        <position position="114"/>
    </location>
</feature>
<sequence length="114" mass="12266">MYGQPTFPRSSSEFLSDALTSPDVVSLPLNFPLSPQTQLTVAKSVESVSDVIHSGSSSSGSFNSPTSLASCCTFSSHSLPKNEFHCRFASSLNDFIDFDSAPVRRVFSTGDLHQ</sequence>